<keyword evidence="3" id="KW-1185">Reference proteome</keyword>
<sequence>MARAVLPLQALPLEIYGCIVDEIPGSDICSLRECSLAASVFRRLCQERLFSDLWINLGTPTYDMRETDLYLDGDRYKYRPRAINEMLDESPHLADYFATVCVSLPNLSSSWAEHEPDMRRLLQRLTSIHTMTIEGRYPAPKALTIVVIQWLLDIFQAHKELEYLKYRRTDITSSLLRQSLGAATELTFREVGVFKDVDGNSLPSISTPTKPPLTELNIIKSPAICALLAQPSFGPYLWEVCDLYQNDIERDDILPPCFAVAATLERLQCYFDDLETVPSFPASLPRLRELVFSMPRHSYDLPAVLVNLLAQGGVPSLVNLELRLKLYAVFPDKLERQFQAQATLYKEFDDAIVMHPTLKAVEWFFSRDCDIAYEHNDKGKDDSDVENEDQDEDQDAENEDQDEDQDNDDEDDRHKNGTPWDAGMILERFKKWLPKAGAKGLLLVDGERQ</sequence>
<evidence type="ECO:0000313" key="3">
    <source>
        <dbReference type="Proteomes" id="UP000636479"/>
    </source>
</evidence>
<dbReference type="Proteomes" id="UP000636479">
    <property type="component" value="Unassembled WGS sequence"/>
</dbReference>
<dbReference type="AlphaFoldDB" id="A0A8H6W636"/>
<evidence type="ECO:0008006" key="4">
    <source>
        <dbReference type="Google" id="ProtNLM"/>
    </source>
</evidence>
<feature type="compositionally biased region" description="Acidic residues" evidence="1">
    <location>
        <begin position="383"/>
        <end position="411"/>
    </location>
</feature>
<reference evidence="2" key="1">
    <citation type="submission" date="2020-05" db="EMBL/GenBank/DDBJ databases">
        <title>Mycena genomes resolve the evolution of fungal bioluminescence.</title>
        <authorList>
            <person name="Tsai I.J."/>
        </authorList>
    </citation>
    <scope>NUCLEOTIDE SEQUENCE</scope>
    <source>
        <strain evidence="2">171206Taipei</strain>
    </source>
</reference>
<evidence type="ECO:0000313" key="2">
    <source>
        <dbReference type="EMBL" id="KAF7307199.1"/>
    </source>
</evidence>
<dbReference type="GeneID" id="59344442"/>
<protein>
    <recommendedName>
        <fullName evidence="4">F-box domain-containing protein</fullName>
    </recommendedName>
</protein>
<proteinExistence type="predicted"/>
<organism evidence="2 3">
    <name type="scientific">Mycena indigotica</name>
    <dbReference type="NCBI Taxonomy" id="2126181"/>
    <lineage>
        <taxon>Eukaryota</taxon>
        <taxon>Fungi</taxon>
        <taxon>Dikarya</taxon>
        <taxon>Basidiomycota</taxon>
        <taxon>Agaricomycotina</taxon>
        <taxon>Agaricomycetes</taxon>
        <taxon>Agaricomycetidae</taxon>
        <taxon>Agaricales</taxon>
        <taxon>Marasmiineae</taxon>
        <taxon>Mycenaceae</taxon>
        <taxon>Mycena</taxon>
    </lineage>
</organism>
<gene>
    <name evidence="2" type="ORF">MIND_00513500</name>
</gene>
<feature type="region of interest" description="Disordered" evidence="1">
    <location>
        <begin position="376"/>
        <end position="420"/>
    </location>
</feature>
<comment type="caution">
    <text evidence="2">The sequence shown here is derived from an EMBL/GenBank/DDBJ whole genome shotgun (WGS) entry which is preliminary data.</text>
</comment>
<dbReference type="EMBL" id="JACAZF010000004">
    <property type="protein sequence ID" value="KAF7307199.1"/>
    <property type="molecule type" value="Genomic_DNA"/>
</dbReference>
<dbReference type="RefSeq" id="XP_037222218.1">
    <property type="nucleotide sequence ID" value="XM_037361926.1"/>
</dbReference>
<accession>A0A8H6W636</accession>
<name>A0A8H6W636_9AGAR</name>
<evidence type="ECO:0000256" key="1">
    <source>
        <dbReference type="SAM" id="MobiDB-lite"/>
    </source>
</evidence>
<dbReference type="OrthoDB" id="2872911at2759"/>